<feature type="non-terminal residue" evidence="1">
    <location>
        <position position="284"/>
    </location>
</feature>
<proteinExistence type="predicted"/>
<accession>A0A0F8VZC3</accession>
<organism evidence="1">
    <name type="scientific">marine sediment metagenome</name>
    <dbReference type="NCBI Taxonomy" id="412755"/>
    <lineage>
        <taxon>unclassified sequences</taxon>
        <taxon>metagenomes</taxon>
        <taxon>ecological metagenomes</taxon>
    </lineage>
</organism>
<reference evidence="1" key="1">
    <citation type="journal article" date="2015" name="Nature">
        <title>Complex archaea that bridge the gap between prokaryotes and eukaryotes.</title>
        <authorList>
            <person name="Spang A."/>
            <person name="Saw J.H."/>
            <person name="Jorgensen S.L."/>
            <person name="Zaremba-Niedzwiedzka K."/>
            <person name="Martijn J."/>
            <person name="Lind A.E."/>
            <person name="van Eijk R."/>
            <person name="Schleper C."/>
            <person name="Guy L."/>
            <person name="Ettema T.J."/>
        </authorList>
    </citation>
    <scope>NUCLEOTIDE SEQUENCE</scope>
</reference>
<dbReference type="EMBL" id="LAZR01068394">
    <property type="protein sequence ID" value="KKK49718.1"/>
    <property type="molecule type" value="Genomic_DNA"/>
</dbReference>
<evidence type="ECO:0000313" key="1">
    <source>
        <dbReference type="EMBL" id="KKK49718.1"/>
    </source>
</evidence>
<name>A0A0F8VZC3_9ZZZZ</name>
<dbReference type="AlphaFoldDB" id="A0A0F8VZC3"/>
<sequence>MAELLCICGHSHVSHNCSIKECSRCDCTRLTFPDELDRPDAAPPEERVKCGCGVYHSDEMACPAHPEDAPGGPTRLQILEAQRELTAADVAFPHEDGTYSLLLSDTFDFATADAEKIPDAEVLWVAQLYKDHGWDALMVWAEDRRGQRVLKSLRKAVDEIYADSSLSDAQKTEASAATQLAQLHHGEDYQKRLAAASASIGAERPGRGSPQEEDINNQYNAAHIKLLEAVVADKMDGGTFKKNQDKVYARLETQKHILGLGYDPNDNKLVSAYGRYEKALAAVK</sequence>
<protein>
    <submittedName>
        <fullName evidence="1">Uncharacterized protein</fullName>
    </submittedName>
</protein>
<comment type="caution">
    <text evidence="1">The sequence shown here is derived from an EMBL/GenBank/DDBJ whole genome shotgun (WGS) entry which is preliminary data.</text>
</comment>
<gene>
    <name evidence="1" type="ORF">LCGC14_3132260</name>
</gene>